<evidence type="ECO:0000313" key="2">
    <source>
        <dbReference type="Proteomes" id="UP000009183"/>
    </source>
</evidence>
<dbReference type="EMBL" id="FN595756">
    <property type="protein sequence ID" value="CCB51572.1"/>
    <property type="molecule type" value="Genomic_DNA"/>
</dbReference>
<dbReference type="PaxDb" id="29760-VIT_11s0016g04990.t01"/>
<organism evidence="1 2">
    <name type="scientific">Vitis vinifera</name>
    <name type="common">Grape</name>
    <dbReference type="NCBI Taxonomy" id="29760"/>
    <lineage>
        <taxon>Eukaryota</taxon>
        <taxon>Viridiplantae</taxon>
        <taxon>Streptophyta</taxon>
        <taxon>Embryophyta</taxon>
        <taxon>Tracheophyta</taxon>
        <taxon>Spermatophyta</taxon>
        <taxon>Magnoliopsida</taxon>
        <taxon>eudicotyledons</taxon>
        <taxon>Gunneridae</taxon>
        <taxon>Pentapetalae</taxon>
        <taxon>rosids</taxon>
        <taxon>Vitales</taxon>
        <taxon>Vitaceae</taxon>
        <taxon>Viteae</taxon>
        <taxon>Vitis</taxon>
    </lineage>
</organism>
<dbReference type="AlphaFoldDB" id="F6HH76"/>
<accession>F6HH76</accession>
<protein>
    <submittedName>
        <fullName evidence="1">Uncharacterized protein</fullName>
    </submittedName>
</protein>
<keyword evidence="2" id="KW-1185">Reference proteome</keyword>
<dbReference type="Proteomes" id="UP000009183">
    <property type="component" value="Chromosome 11"/>
</dbReference>
<sequence>MEGIEAKRPSKNPRLSCNKLITSPVGEIANSTGRYHWATKLPDFNFPIKRMDFIGWSWVGVEGGFPKER</sequence>
<dbReference type="HOGENOM" id="CLU_2781032_0_0_1"/>
<name>F6HH76_VITVI</name>
<reference evidence="2" key="1">
    <citation type="journal article" date="2007" name="Nature">
        <title>The grapevine genome sequence suggests ancestral hexaploidization in major angiosperm phyla.</title>
        <authorList>
            <consortium name="The French-Italian Public Consortium for Grapevine Genome Characterization."/>
            <person name="Jaillon O."/>
            <person name="Aury J.-M."/>
            <person name="Noel B."/>
            <person name="Policriti A."/>
            <person name="Clepet C."/>
            <person name="Casagrande A."/>
            <person name="Choisne N."/>
            <person name="Aubourg S."/>
            <person name="Vitulo N."/>
            <person name="Jubin C."/>
            <person name="Vezzi A."/>
            <person name="Legeai F."/>
            <person name="Hugueney P."/>
            <person name="Dasilva C."/>
            <person name="Horner D."/>
            <person name="Mica E."/>
            <person name="Jublot D."/>
            <person name="Poulain J."/>
            <person name="Bruyere C."/>
            <person name="Billault A."/>
            <person name="Segurens B."/>
            <person name="Gouyvenoux M."/>
            <person name="Ugarte E."/>
            <person name="Cattonaro F."/>
            <person name="Anthouard V."/>
            <person name="Vico V."/>
            <person name="Del Fabbro C."/>
            <person name="Alaux M."/>
            <person name="Di Gaspero G."/>
            <person name="Dumas V."/>
            <person name="Felice N."/>
            <person name="Paillard S."/>
            <person name="Juman I."/>
            <person name="Moroldo M."/>
            <person name="Scalabrin S."/>
            <person name="Canaguier A."/>
            <person name="Le Clainche I."/>
            <person name="Malacrida G."/>
            <person name="Durand E."/>
            <person name="Pesole G."/>
            <person name="Laucou V."/>
            <person name="Chatelet P."/>
            <person name="Merdinoglu D."/>
            <person name="Delledonne M."/>
            <person name="Pezzotti M."/>
            <person name="Lecharny A."/>
            <person name="Scarpelli C."/>
            <person name="Artiguenave F."/>
            <person name="Pe M.E."/>
            <person name="Valle G."/>
            <person name="Morgante M."/>
            <person name="Caboche M."/>
            <person name="Adam-Blondon A.-F."/>
            <person name="Weissenbach J."/>
            <person name="Quetier F."/>
            <person name="Wincker P."/>
        </authorList>
    </citation>
    <scope>NUCLEOTIDE SEQUENCE [LARGE SCALE GENOMIC DNA]</scope>
    <source>
        <strain evidence="2">cv. Pinot noir / PN40024</strain>
    </source>
</reference>
<gene>
    <name evidence="1" type="ordered locus">VIT_11s0016g04990</name>
</gene>
<evidence type="ECO:0000313" key="1">
    <source>
        <dbReference type="EMBL" id="CCB51572.1"/>
    </source>
</evidence>
<dbReference type="InParanoid" id="F6HH76"/>
<proteinExistence type="predicted"/>